<comment type="caution">
    <text evidence="2">The sequence shown here is derived from an EMBL/GenBank/DDBJ whole genome shotgun (WGS) entry which is preliminary data.</text>
</comment>
<reference evidence="2 3" key="2">
    <citation type="journal article" date="2017" name="Sci. Rep.">
        <title>Ant-infecting Ophiocordyceps genomes reveal a high diversity of potential behavioral manipulation genes and a possible major role for enterotoxins.</title>
        <authorList>
            <person name="de Bekker C."/>
            <person name="Ohm R.A."/>
            <person name="Evans H.C."/>
            <person name="Brachmann A."/>
            <person name="Hughes D.P."/>
        </authorList>
    </citation>
    <scope>NUCLEOTIDE SEQUENCE [LARGE SCALE GENOMIC DNA]</scope>
    <source>
        <strain evidence="2 3">SC16a</strain>
    </source>
</reference>
<proteinExistence type="predicted"/>
<organism evidence="2 3">
    <name type="scientific">Ophiocordyceps unilateralis</name>
    <name type="common">Zombie-ant fungus</name>
    <name type="synonym">Torrubia unilateralis</name>
    <dbReference type="NCBI Taxonomy" id="268505"/>
    <lineage>
        <taxon>Eukaryota</taxon>
        <taxon>Fungi</taxon>
        <taxon>Dikarya</taxon>
        <taxon>Ascomycota</taxon>
        <taxon>Pezizomycotina</taxon>
        <taxon>Sordariomycetes</taxon>
        <taxon>Hypocreomycetidae</taxon>
        <taxon>Hypocreales</taxon>
        <taxon>Ophiocordycipitaceae</taxon>
        <taxon>Ophiocordyceps</taxon>
    </lineage>
</organism>
<keyword evidence="3" id="KW-1185">Reference proteome</keyword>
<dbReference type="AlphaFoldDB" id="A0A2A9PHN3"/>
<dbReference type="EMBL" id="LAZP02000130">
    <property type="protein sequence ID" value="PFH60422.1"/>
    <property type="molecule type" value="Genomic_DNA"/>
</dbReference>
<gene>
    <name evidence="2" type="ORF">XA68_11010</name>
</gene>
<evidence type="ECO:0000313" key="2">
    <source>
        <dbReference type="EMBL" id="PFH60422.1"/>
    </source>
</evidence>
<protein>
    <submittedName>
        <fullName evidence="2">Uncharacterized protein</fullName>
    </submittedName>
</protein>
<dbReference type="Proteomes" id="UP000037136">
    <property type="component" value="Unassembled WGS sequence"/>
</dbReference>
<evidence type="ECO:0000256" key="1">
    <source>
        <dbReference type="SAM" id="MobiDB-lite"/>
    </source>
</evidence>
<feature type="compositionally biased region" description="Acidic residues" evidence="1">
    <location>
        <begin position="42"/>
        <end position="56"/>
    </location>
</feature>
<sequence length="218" mass="24953">MDYRSRRELELEREAQDAFLELVRHIYQRLFIDSLEERLREEEEEGSQPSEEEDDKLDGPYDPGYLAEQSFPSNPLLFLSLLYTLSARDAYAYRAKRFEGDREYASPENSHRPCTFSSSGRSFGCIRFCEQDMTIRVEMNSKSSLRAPVDTGCECFAAIRQDVVERAGPTVRRPHPKAPDLTCSQPPPLHSADPASCQYVSRFSLKNPTQEFPGQEAP</sequence>
<feature type="region of interest" description="Disordered" evidence="1">
    <location>
        <begin position="167"/>
        <end position="194"/>
    </location>
</feature>
<accession>A0A2A9PHN3</accession>
<evidence type="ECO:0000313" key="3">
    <source>
        <dbReference type="Proteomes" id="UP000037136"/>
    </source>
</evidence>
<feature type="region of interest" description="Disordered" evidence="1">
    <location>
        <begin position="40"/>
        <end position="63"/>
    </location>
</feature>
<name>A0A2A9PHN3_OPHUN</name>
<reference evidence="2 3" key="1">
    <citation type="journal article" date="2015" name="BMC Genomics">
        <title>Gene expression during zombie ant biting behavior reflects the complexity underlying fungal parasitic behavioral manipulation.</title>
        <authorList>
            <person name="de Bekker C."/>
            <person name="Ohm R.A."/>
            <person name="Loreto R.G."/>
            <person name="Sebastian A."/>
            <person name="Albert I."/>
            <person name="Merrow M."/>
            <person name="Brachmann A."/>
            <person name="Hughes D.P."/>
        </authorList>
    </citation>
    <scope>NUCLEOTIDE SEQUENCE [LARGE SCALE GENOMIC DNA]</scope>
    <source>
        <strain evidence="2 3">SC16a</strain>
    </source>
</reference>